<name>A0A6P7MN82_BETSP</name>
<dbReference type="KEGG" id="bspl:114855933"/>
<dbReference type="GeneID" id="114855933"/>
<feature type="compositionally biased region" description="Pro residues" evidence="1">
    <location>
        <begin position="143"/>
        <end position="156"/>
    </location>
</feature>
<evidence type="ECO:0000313" key="2">
    <source>
        <dbReference type="Proteomes" id="UP000515150"/>
    </source>
</evidence>
<feature type="compositionally biased region" description="Polar residues" evidence="1">
    <location>
        <begin position="493"/>
        <end position="514"/>
    </location>
</feature>
<feature type="compositionally biased region" description="Polar residues" evidence="1">
    <location>
        <begin position="446"/>
        <end position="459"/>
    </location>
</feature>
<dbReference type="Proteomes" id="UP000515150">
    <property type="component" value="Chromosome 5"/>
</dbReference>
<evidence type="ECO:0000256" key="1">
    <source>
        <dbReference type="SAM" id="MobiDB-lite"/>
    </source>
</evidence>
<dbReference type="RefSeq" id="XP_029007304.1">
    <property type="nucleotide sequence ID" value="XM_029151471.3"/>
</dbReference>
<feature type="compositionally biased region" description="Low complexity" evidence="1">
    <location>
        <begin position="179"/>
        <end position="195"/>
    </location>
</feature>
<feature type="compositionally biased region" description="Low complexity" evidence="1">
    <location>
        <begin position="460"/>
        <end position="475"/>
    </location>
</feature>
<feature type="compositionally biased region" description="Pro residues" evidence="1">
    <location>
        <begin position="111"/>
        <end position="129"/>
    </location>
</feature>
<dbReference type="PANTHER" id="PTHR35077">
    <property type="entry name" value="SIMILAR TO AI661453 PROTEIN"/>
    <property type="match status" value="1"/>
</dbReference>
<feature type="compositionally biased region" description="Pro residues" evidence="1">
    <location>
        <begin position="564"/>
        <end position="590"/>
    </location>
</feature>
<sequence>MKRGTLNFLGRKEQSLYANNVKIKDVDHVPWVLDTPVIPDSGTASVRARPTVKHHASSDTFQGFAVPTPKVPLLPPVSAPKVNGSVGGAHWSNGSVSVPDTVEGDIFIPPPPSTAPPPPPEAFILPPPDFMGDLNAKADLGTPPIPSVPAPKPAALPPSMETDLASLQPPTMAPPKPPSASSAAPISSSAQAAVPDHPKFAPPQPPEKQLRTHKTPPPKPIRMSSIPILDSPPHTPAPTPPAQTPAVSSFNPQNKPKVYNAPPPSFFKAYEETDTKPKKMLLLEDSGSVNTPPVLVPVDGKVPKVAAPPNPVSKDVAELKENLQIPQPSQTPPSKPNKEPTVATVSAQQEAVKPLPTVPQKTVIQEVSSKSLEPSRDRLEAPQSKRRDISPLLDRKLHNLKASETNRLREGHAASPLALLMAAKEREKQKLKHTAPKENAAKDLEQQSANIQPSNSSPNSFVVTPKSSSASSPTAQERTQESSTSAGRVEQTPPVQTSTLSSPQIRSQAVSTTPAAGLLKATNPVEGQSPLKSPLARPTDPSEGLSLPFLPPPPEFGDLDDFMQPPPAVRPPDPPVKKPTPPVSVPPPAPVTKAPERVSPPAPPAIVPPPPPKPPASVPPPPPPPPVPTATINPLPPAPTPKPTASVKLPAPDNDVKIKNQEQTKAQGAPTQLPSTLSASQATLLSILQKKMLEMDHRMDPMKETEAGGDDWNSPLSDEETKVPVVPKAAPQSNAPSVANKPATLNMQELKSKVAKKKQPTSPLNTPTSNGPSKYPYGMTFTIRPGTKQPITPFIKGESN</sequence>
<feature type="compositionally biased region" description="Polar residues" evidence="1">
    <location>
        <begin position="760"/>
        <end position="772"/>
    </location>
</feature>
<accession>A0A6P7MN82</accession>
<evidence type="ECO:0000313" key="3">
    <source>
        <dbReference type="RefSeq" id="XP_029007304.1"/>
    </source>
</evidence>
<dbReference type="PANTHER" id="PTHR35077:SF2">
    <property type="entry name" value="SIMILAR TO AI661453 PROTEIN"/>
    <property type="match status" value="1"/>
</dbReference>
<proteinExistence type="predicted"/>
<dbReference type="AlphaFoldDB" id="A0A6P7MN82"/>
<gene>
    <name evidence="3" type="primary">LOC114855933</name>
</gene>
<protein>
    <submittedName>
        <fullName evidence="3">Uncharacterized protein LOC114855933</fullName>
    </submittedName>
</protein>
<organism evidence="2 3">
    <name type="scientific">Betta splendens</name>
    <name type="common">Siamese fighting fish</name>
    <dbReference type="NCBI Taxonomy" id="158456"/>
    <lineage>
        <taxon>Eukaryota</taxon>
        <taxon>Metazoa</taxon>
        <taxon>Chordata</taxon>
        <taxon>Craniata</taxon>
        <taxon>Vertebrata</taxon>
        <taxon>Euteleostomi</taxon>
        <taxon>Actinopterygii</taxon>
        <taxon>Neopterygii</taxon>
        <taxon>Teleostei</taxon>
        <taxon>Neoteleostei</taxon>
        <taxon>Acanthomorphata</taxon>
        <taxon>Anabantaria</taxon>
        <taxon>Anabantiformes</taxon>
        <taxon>Anabantoidei</taxon>
        <taxon>Osphronemidae</taxon>
        <taxon>Betta</taxon>
    </lineage>
</organism>
<feature type="compositionally biased region" description="Polar residues" evidence="1">
    <location>
        <begin position="359"/>
        <end position="372"/>
    </location>
</feature>
<keyword evidence="2" id="KW-1185">Reference proteome</keyword>
<feature type="compositionally biased region" description="Basic and acidic residues" evidence="1">
    <location>
        <begin position="373"/>
        <end position="397"/>
    </location>
</feature>
<feature type="compositionally biased region" description="Basic and acidic residues" evidence="1">
    <location>
        <begin position="435"/>
        <end position="445"/>
    </location>
</feature>
<feature type="region of interest" description="Disordered" evidence="1">
    <location>
        <begin position="702"/>
        <end position="800"/>
    </location>
</feature>
<feature type="compositionally biased region" description="Polar residues" evidence="1">
    <location>
        <begin position="731"/>
        <end position="749"/>
    </location>
</feature>
<feature type="region of interest" description="Disordered" evidence="1">
    <location>
        <begin position="111"/>
        <end position="263"/>
    </location>
</feature>
<feature type="compositionally biased region" description="Polar residues" evidence="1">
    <location>
        <begin position="663"/>
        <end position="674"/>
    </location>
</feature>
<feature type="compositionally biased region" description="Pro residues" evidence="1">
    <location>
        <begin position="598"/>
        <end position="642"/>
    </location>
</feature>
<dbReference type="InParanoid" id="A0A6P7MN82"/>
<feature type="compositionally biased region" description="Pro residues" evidence="1">
    <location>
        <begin position="233"/>
        <end position="243"/>
    </location>
</feature>
<reference evidence="3" key="1">
    <citation type="submission" date="2025-08" db="UniProtKB">
        <authorList>
            <consortium name="RefSeq"/>
        </authorList>
    </citation>
    <scope>IDENTIFICATION</scope>
</reference>
<dbReference type="OrthoDB" id="8948756at2759"/>
<feature type="region of interest" description="Disordered" evidence="1">
    <location>
        <begin position="288"/>
        <end position="678"/>
    </location>
</feature>